<protein>
    <submittedName>
        <fullName evidence="2">Uncharacterized protein</fullName>
    </submittedName>
</protein>
<accession>A0A6J7X4G4</accession>
<organism evidence="2">
    <name type="scientific">uncultured Caudovirales phage</name>
    <dbReference type="NCBI Taxonomy" id="2100421"/>
    <lineage>
        <taxon>Viruses</taxon>
        <taxon>Duplodnaviria</taxon>
        <taxon>Heunggongvirae</taxon>
        <taxon>Uroviricota</taxon>
        <taxon>Caudoviricetes</taxon>
        <taxon>Peduoviridae</taxon>
        <taxon>Maltschvirus</taxon>
        <taxon>Maltschvirus maltsch</taxon>
    </lineage>
</organism>
<reference evidence="2" key="1">
    <citation type="submission" date="2020-05" db="EMBL/GenBank/DDBJ databases">
        <authorList>
            <person name="Chiriac C."/>
            <person name="Salcher M."/>
            <person name="Ghai R."/>
            <person name="Kavagutti S V."/>
        </authorList>
    </citation>
    <scope>NUCLEOTIDE SEQUENCE</scope>
</reference>
<gene>
    <name evidence="1" type="ORF">UFOVP675_59</name>
    <name evidence="2" type="ORF">UFOVP747_40</name>
</gene>
<proteinExistence type="predicted"/>
<sequence>MTAGNWPFPEQPGVPLNPERDGWHWVNGTPRKWDVWDEGSTWEFAGCFYKAMEWAHRTYGGVCLTPAEHQAALDACWKAACEAMREACVSVVNDIVCPELFVDMAAADAFDQAGQIALNRMCALPTPERPQ</sequence>
<evidence type="ECO:0000313" key="2">
    <source>
        <dbReference type="EMBL" id="CAB5225517.1"/>
    </source>
</evidence>
<dbReference type="EMBL" id="LR796648">
    <property type="protein sequence ID" value="CAB4157031.1"/>
    <property type="molecule type" value="Genomic_DNA"/>
</dbReference>
<evidence type="ECO:0000313" key="1">
    <source>
        <dbReference type="EMBL" id="CAB4157031.1"/>
    </source>
</evidence>
<name>A0A6J7X4G4_9CAUD</name>
<dbReference type="EMBL" id="LR798343">
    <property type="protein sequence ID" value="CAB5225517.1"/>
    <property type="molecule type" value="Genomic_DNA"/>
</dbReference>